<feature type="transmembrane region" description="Helical" evidence="1">
    <location>
        <begin position="37"/>
        <end position="59"/>
    </location>
</feature>
<name>A0A2H3KNP9_9CHLR</name>
<proteinExistence type="predicted"/>
<dbReference type="EMBL" id="LYXE01000063">
    <property type="protein sequence ID" value="PDV99838.1"/>
    <property type="molecule type" value="Genomic_DNA"/>
</dbReference>
<feature type="transmembrane region" description="Helical" evidence="1">
    <location>
        <begin position="6"/>
        <end position="25"/>
    </location>
</feature>
<sequence>MEIISDLQSILIGLIGWAATTLMLENASRLTVTDRRVMSVFSWTIWMIPAFGALVLQGLLTTYTAVLYVCITTLALGVIMVIGVSRRTHTRS</sequence>
<dbReference type="AlphaFoldDB" id="A0A2H3KNP9"/>
<dbReference type="OrthoDB" id="162933at2"/>
<gene>
    <name evidence="2" type="ORF">A9Q02_01095</name>
</gene>
<evidence type="ECO:0000313" key="3">
    <source>
        <dbReference type="Proteomes" id="UP000220922"/>
    </source>
</evidence>
<organism evidence="2 3">
    <name type="scientific">Candidatus Chloroploca asiatica</name>
    <dbReference type="NCBI Taxonomy" id="1506545"/>
    <lineage>
        <taxon>Bacteria</taxon>
        <taxon>Bacillati</taxon>
        <taxon>Chloroflexota</taxon>
        <taxon>Chloroflexia</taxon>
        <taxon>Chloroflexales</taxon>
        <taxon>Chloroflexineae</taxon>
        <taxon>Oscillochloridaceae</taxon>
        <taxon>Candidatus Chloroploca</taxon>
    </lineage>
</organism>
<dbReference type="Proteomes" id="UP000220922">
    <property type="component" value="Unassembled WGS sequence"/>
</dbReference>
<evidence type="ECO:0000256" key="1">
    <source>
        <dbReference type="SAM" id="Phobius"/>
    </source>
</evidence>
<keyword evidence="1" id="KW-0812">Transmembrane</keyword>
<dbReference type="RefSeq" id="WP_097651603.1">
    <property type="nucleotide sequence ID" value="NZ_LYXE01000063.1"/>
</dbReference>
<reference evidence="2 3" key="1">
    <citation type="submission" date="2016-05" db="EMBL/GenBank/DDBJ databases">
        <authorList>
            <person name="Lavstsen T."/>
            <person name="Jespersen J.S."/>
        </authorList>
    </citation>
    <scope>NUCLEOTIDE SEQUENCE [LARGE SCALE GENOMIC DNA]</scope>
    <source>
        <strain evidence="2 3">B7-9</strain>
    </source>
</reference>
<keyword evidence="1" id="KW-1133">Transmembrane helix</keyword>
<accession>A0A2H3KNP9</accession>
<protein>
    <submittedName>
        <fullName evidence="2">Uncharacterized protein</fullName>
    </submittedName>
</protein>
<keyword evidence="3" id="KW-1185">Reference proteome</keyword>
<keyword evidence="1" id="KW-0472">Membrane</keyword>
<feature type="transmembrane region" description="Helical" evidence="1">
    <location>
        <begin position="65"/>
        <end position="84"/>
    </location>
</feature>
<comment type="caution">
    <text evidence="2">The sequence shown here is derived from an EMBL/GenBank/DDBJ whole genome shotgun (WGS) entry which is preliminary data.</text>
</comment>
<evidence type="ECO:0000313" key="2">
    <source>
        <dbReference type="EMBL" id="PDV99838.1"/>
    </source>
</evidence>